<name>A0A840S9A2_9BURK</name>
<sequence length="87" mass="9865">MGDGLLNLGPKSRLWLAELGIHTGAQLRQRDAFVVYADLKRRQPGASLNLLYALLGAQQDCHWQQVKREQRSDILLRLDDMGLAPKR</sequence>
<dbReference type="Proteomes" id="UP000554837">
    <property type="component" value="Unassembled WGS sequence"/>
</dbReference>
<evidence type="ECO:0000313" key="2">
    <source>
        <dbReference type="EMBL" id="MBB5205101.1"/>
    </source>
</evidence>
<dbReference type="InterPro" id="IPR007077">
    <property type="entry name" value="TfoX_C"/>
</dbReference>
<gene>
    <name evidence="2" type="ORF">HNQ51_002420</name>
</gene>
<dbReference type="PANTHER" id="PTHR36121">
    <property type="entry name" value="PROTEIN SXY"/>
    <property type="match status" value="1"/>
</dbReference>
<evidence type="ECO:0000259" key="1">
    <source>
        <dbReference type="Pfam" id="PF04994"/>
    </source>
</evidence>
<keyword evidence="3" id="KW-1185">Reference proteome</keyword>
<dbReference type="AlphaFoldDB" id="A0A840S9A2"/>
<dbReference type="InterPro" id="IPR047525">
    <property type="entry name" value="TfoX-like"/>
</dbReference>
<dbReference type="RefSeq" id="WP_138854882.1">
    <property type="nucleotide sequence ID" value="NZ_CP040709.1"/>
</dbReference>
<dbReference type="PANTHER" id="PTHR36121:SF1">
    <property type="entry name" value="PROTEIN SXY"/>
    <property type="match status" value="1"/>
</dbReference>
<protein>
    <submittedName>
        <fullName evidence="2">DNA transformation protein</fullName>
    </submittedName>
</protein>
<dbReference type="Gene3D" id="1.10.150.20">
    <property type="entry name" value="5' to 3' exonuclease, C-terminal subdomain"/>
    <property type="match status" value="1"/>
</dbReference>
<organism evidence="2 3">
    <name type="scientific">Inhella inkyongensis</name>
    <dbReference type="NCBI Taxonomy" id="392593"/>
    <lineage>
        <taxon>Bacteria</taxon>
        <taxon>Pseudomonadati</taxon>
        <taxon>Pseudomonadota</taxon>
        <taxon>Betaproteobacteria</taxon>
        <taxon>Burkholderiales</taxon>
        <taxon>Sphaerotilaceae</taxon>
        <taxon>Inhella</taxon>
    </lineage>
</organism>
<proteinExistence type="predicted"/>
<reference evidence="2 3" key="1">
    <citation type="submission" date="2020-08" db="EMBL/GenBank/DDBJ databases">
        <title>Genomic Encyclopedia of Type Strains, Phase IV (KMG-IV): sequencing the most valuable type-strain genomes for metagenomic binning, comparative biology and taxonomic classification.</title>
        <authorList>
            <person name="Goeker M."/>
        </authorList>
    </citation>
    <scope>NUCLEOTIDE SEQUENCE [LARGE SCALE GENOMIC DNA]</scope>
    <source>
        <strain evidence="2 3">DSM 23958</strain>
    </source>
</reference>
<evidence type="ECO:0000313" key="3">
    <source>
        <dbReference type="Proteomes" id="UP000554837"/>
    </source>
</evidence>
<dbReference type="Pfam" id="PF04994">
    <property type="entry name" value="TfoX_C"/>
    <property type="match status" value="1"/>
</dbReference>
<dbReference type="EMBL" id="JACHHO010000003">
    <property type="protein sequence ID" value="MBB5205101.1"/>
    <property type="molecule type" value="Genomic_DNA"/>
</dbReference>
<feature type="domain" description="TfoX C-terminal" evidence="1">
    <location>
        <begin position="5"/>
        <end position="75"/>
    </location>
</feature>
<dbReference type="OrthoDB" id="7067520at2"/>
<accession>A0A840S9A2</accession>
<comment type="caution">
    <text evidence="2">The sequence shown here is derived from an EMBL/GenBank/DDBJ whole genome shotgun (WGS) entry which is preliminary data.</text>
</comment>